<feature type="binding site" evidence="13">
    <location>
        <position position="272"/>
    </location>
    <ligand>
        <name>substrate</name>
    </ligand>
</feature>
<feature type="binding site" evidence="13">
    <location>
        <position position="115"/>
    </location>
    <ligand>
        <name>Mg(2+)</name>
        <dbReference type="ChEBI" id="CHEBI:18420"/>
        <label>1</label>
    </ligand>
</feature>
<comment type="caution">
    <text evidence="13">Lacks conserved residue(s) required for the propagation of feature annotation.</text>
</comment>
<evidence type="ECO:0000256" key="11">
    <source>
        <dbReference type="ARBA" id="ARBA00072069"/>
    </source>
</evidence>
<evidence type="ECO:0000256" key="2">
    <source>
        <dbReference type="ARBA" id="ARBA00010941"/>
    </source>
</evidence>
<comment type="cofactor">
    <cofactor evidence="13">
        <name>Mg(2+)</name>
        <dbReference type="ChEBI" id="CHEBI:18420"/>
    </cofactor>
    <text evidence="13">Binds 2 magnesium ions per subunit.</text>
</comment>
<comment type="pathway">
    <text evidence="10">Carbohydrate biosynthesis.</text>
</comment>
<feature type="binding site" evidence="13">
    <location>
        <position position="92"/>
    </location>
    <ligand>
        <name>Mg(2+)</name>
        <dbReference type="ChEBI" id="CHEBI:18420"/>
        <label>1</label>
    </ligand>
</feature>
<evidence type="ECO:0000256" key="1">
    <source>
        <dbReference type="ARBA" id="ARBA00001273"/>
    </source>
</evidence>
<comment type="subcellular location">
    <subcellularLocation>
        <location evidence="13">Cytoplasm</location>
    </subcellularLocation>
</comment>
<dbReference type="NCBIfam" id="NF006778">
    <property type="entry name" value="PRK09293.1-1"/>
    <property type="match status" value="1"/>
</dbReference>
<dbReference type="GO" id="GO:0006002">
    <property type="term" value="P:fructose 6-phosphate metabolic process"/>
    <property type="evidence" value="ECO:0007669"/>
    <property type="project" value="TreeGrafter"/>
</dbReference>
<dbReference type="GO" id="GO:0006094">
    <property type="term" value="P:gluconeogenesis"/>
    <property type="evidence" value="ECO:0007669"/>
    <property type="project" value="UniProtKB-UniRule"/>
</dbReference>
<dbReference type="FunFam" id="3.30.540.10:FF:000002">
    <property type="entry name" value="Fructose-1,6-bisphosphatase class 1"/>
    <property type="match status" value="1"/>
</dbReference>
<evidence type="ECO:0000256" key="6">
    <source>
        <dbReference type="ARBA" id="ARBA00022723"/>
    </source>
</evidence>
<dbReference type="InterPro" id="IPR044015">
    <property type="entry name" value="FBPase_C_dom"/>
</dbReference>
<dbReference type="GO" id="GO:0030388">
    <property type="term" value="P:fructose 1,6-bisphosphate metabolic process"/>
    <property type="evidence" value="ECO:0007669"/>
    <property type="project" value="TreeGrafter"/>
</dbReference>
<dbReference type="PRINTS" id="PR00115">
    <property type="entry name" value="F16BPHPHTASE"/>
</dbReference>
<evidence type="ECO:0000313" key="17">
    <source>
        <dbReference type="EMBL" id="KZK74173.1"/>
    </source>
</evidence>
<comment type="catalytic activity">
    <reaction evidence="1 13">
        <text>beta-D-fructose 1,6-bisphosphate + H2O = beta-D-fructose 6-phosphate + phosphate</text>
        <dbReference type="Rhea" id="RHEA:11064"/>
        <dbReference type="ChEBI" id="CHEBI:15377"/>
        <dbReference type="ChEBI" id="CHEBI:32966"/>
        <dbReference type="ChEBI" id="CHEBI:43474"/>
        <dbReference type="ChEBI" id="CHEBI:57634"/>
        <dbReference type="EC" id="3.1.3.11"/>
    </reaction>
</comment>
<keyword evidence="9 13" id="KW-0119">Carbohydrate metabolism</keyword>
<dbReference type="PANTHER" id="PTHR11556:SF35">
    <property type="entry name" value="SEDOHEPTULOSE-1,7-BISPHOSPHATASE, CHLOROPLASTIC"/>
    <property type="match status" value="1"/>
</dbReference>
<keyword evidence="4 13" id="KW-0963">Cytoplasm</keyword>
<evidence type="ECO:0000256" key="10">
    <source>
        <dbReference type="ARBA" id="ARBA00024331"/>
    </source>
</evidence>
<feature type="binding site" evidence="13">
    <location>
        <position position="278"/>
    </location>
    <ligand>
        <name>Mg(2+)</name>
        <dbReference type="ChEBI" id="CHEBI:18420"/>
        <label>2</label>
    </ligand>
</feature>
<evidence type="ECO:0000256" key="5">
    <source>
        <dbReference type="ARBA" id="ARBA00022567"/>
    </source>
</evidence>
<comment type="similarity">
    <text evidence="2 13 14">Belongs to the FBPase class 1 family.</text>
</comment>
<dbReference type="CDD" id="cd00354">
    <property type="entry name" value="FBPase"/>
    <property type="match status" value="1"/>
</dbReference>
<dbReference type="GO" id="GO:0005829">
    <property type="term" value="C:cytosol"/>
    <property type="evidence" value="ECO:0007669"/>
    <property type="project" value="TreeGrafter"/>
</dbReference>
<dbReference type="Gene3D" id="3.30.540.10">
    <property type="entry name" value="Fructose-1,6-Bisphosphatase, subunit A, domain 1"/>
    <property type="match status" value="1"/>
</dbReference>
<dbReference type="InterPro" id="IPR028343">
    <property type="entry name" value="FBPtase"/>
</dbReference>
<feature type="binding site" evidence="13">
    <location>
        <position position="209"/>
    </location>
    <ligand>
        <name>substrate</name>
    </ligand>
</feature>
<dbReference type="GO" id="GO:0005986">
    <property type="term" value="P:sucrose biosynthetic process"/>
    <property type="evidence" value="ECO:0007669"/>
    <property type="project" value="TreeGrafter"/>
</dbReference>
<evidence type="ECO:0000256" key="8">
    <source>
        <dbReference type="ARBA" id="ARBA00022842"/>
    </source>
</evidence>
<dbReference type="PIRSF" id="PIRSF500210">
    <property type="entry name" value="FBPtase"/>
    <property type="match status" value="1"/>
</dbReference>
<evidence type="ECO:0000259" key="16">
    <source>
        <dbReference type="Pfam" id="PF18913"/>
    </source>
</evidence>
<proteinExistence type="inferred from homology"/>
<evidence type="ECO:0000256" key="14">
    <source>
        <dbReference type="RuleBase" id="RU000508"/>
    </source>
</evidence>
<gene>
    <name evidence="13" type="primary">fbp</name>
    <name evidence="17" type="ORF">A3K90_02510</name>
</gene>
<sequence>MSQLITIERHILEQQKNFPEATGELTDLLSDVAFAAKLVRREVVRAGLVDILGFAGSTNVQGEEVKKLDLFANDKIINAIGQHGRFAIMGSEENEGIIIPPKNETGSYALLFDPLDGSSNIDVNVSVGTIFSIYRIKSSNPCNASISDCLQKGSEQVAAGYVIYGSSVVMVYTTGNGVHGFTYDPTIGEFLLSHENITTPESGKYYSINEGSYAQFNDGTKRYLDYIKEEDPATGRPYSTRYIGSLVADFHRNLLTGGVFVYPPTTKHPSGKLRLMYEANPLAFICEQAGGRATDGHRRILEIDPSELHQRTPLYIGSMADVKVAEEFEQGIR</sequence>
<dbReference type="GO" id="GO:0006000">
    <property type="term" value="P:fructose metabolic process"/>
    <property type="evidence" value="ECO:0007669"/>
    <property type="project" value="TreeGrafter"/>
</dbReference>
<protein>
    <recommendedName>
        <fullName evidence="11 13">Fructose-1,6-bisphosphatase class 1</fullName>
        <shortName evidence="13">FBPase class 1</shortName>
        <ecNumber evidence="3 13">3.1.3.11</ecNumber>
    </recommendedName>
    <alternativeName>
        <fullName evidence="12 13">D-fructose-1,6-bisphosphate 1-phosphohydrolase class 1</fullName>
    </alternativeName>
</protein>
<dbReference type="PIRSF" id="PIRSF000904">
    <property type="entry name" value="FBPtase_SBPase"/>
    <property type="match status" value="1"/>
</dbReference>
<feature type="binding site" evidence="13">
    <location>
        <begin position="116"/>
        <end position="119"/>
    </location>
    <ligand>
        <name>substrate</name>
    </ligand>
</feature>
<feature type="domain" description="Fructose-1-6-bisphosphatase class I N-terminal" evidence="15">
    <location>
        <begin position="5"/>
        <end position="195"/>
    </location>
</feature>
<dbReference type="InterPro" id="IPR033391">
    <property type="entry name" value="FBPase_N"/>
</dbReference>
<organism evidence="17 18">
    <name type="scientific">Pelodictyon luteolum</name>
    <dbReference type="NCBI Taxonomy" id="1100"/>
    <lineage>
        <taxon>Bacteria</taxon>
        <taxon>Pseudomonadati</taxon>
        <taxon>Chlorobiota</taxon>
        <taxon>Chlorobiia</taxon>
        <taxon>Chlorobiales</taxon>
        <taxon>Chlorobiaceae</taxon>
        <taxon>Chlorobium/Pelodictyon group</taxon>
        <taxon>Pelodictyon</taxon>
    </lineage>
</organism>
<keyword evidence="7 13" id="KW-0378">Hydrolase</keyword>
<dbReference type="PANTHER" id="PTHR11556">
    <property type="entry name" value="FRUCTOSE-1,6-BISPHOSPHATASE-RELATED"/>
    <property type="match status" value="1"/>
</dbReference>
<dbReference type="HAMAP" id="MF_01855">
    <property type="entry name" value="FBPase_class1"/>
    <property type="match status" value="1"/>
</dbReference>
<comment type="caution">
    <text evidence="17">The sequence shown here is derived from an EMBL/GenBank/DDBJ whole genome shotgun (WGS) entry which is preliminary data.</text>
</comment>
<dbReference type="EMBL" id="LVWG01000031">
    <property type="protein sequence ID" value="KZK74173.1"/>
    <property type="molecule type" value="Genomic_DNA"/>
</dbReference>
<feature type="binding site" evidence="13">
    <location>
        <position position="116"/>
    </location>
    <ligand>
        <name>Mg(2+)</name>
        <dbReference type="ChEBI" id="CHEBI:18420"/>
        <label>2</label>
    </ligand>
</feature>
<evidence type="ECO:0000259" key="15">
    <source>
        <dbReference type="Pfam" id="PF00316"/>
    </source>
</evidence>
<feature type="binding site" evidence="13">
    <location>
        <position position="242"/>
    </location>
    <ligand>
        <name>substrate</name>
    </ligand>
</feature>
<dbReference type="InterPro" id="IPR000146">
    <property type="entry name" value="FBPase_class-1"/>
</dbReference>
<accession>A0A165LL23</accession>
<evidence type="ECO:0000313" key="18">
    <source>
        <dbReference type="Proteomes" id="UP000076481"/>
    </source>
</evidence>
<comment type="subunit">
    <text evidence="13">Homotetramer.</text>
</comment>
<feature type="binding site" evidence="13">
    <location>
        <position position="113"/>
    </location>
    <ligand>
        <name>Mg(2+)</name>
        <dbReference type="ChEBI" id="CHEBI:18420"/>
        <label>2</label>
    </ligand>
</feature>
<dbReference type="Gene3D" id="3.40.190.80">
    <property type="match status" value="1"/>
</dbReference>
<dbReference type="FunFam" id="3.40.190.80:FF:000001">
    <property type="entry name" value="Fructose-1,6-bisphosphatase class 1"/>
    <property type="match status" value="1"/>
</dbReference>
<dbReference type="GO" id="GO:0042132">
    <property type="term" value="F:fructose 1,6-bisphosphate 1-phosphatase activity"/>
    <property type="evidence" value="ECO:0007669"/>
    <property type="project" value="UniProtKB-UniRule"/>
</dbReference>
<evidence type="ECO:0000256" key="12">
    <source>
        <dbReference type="ARBA" id="ARBA00081210"/>
    </source>
</evidence>
<evidence type="ECO:0000256" key="13">
    <source>
        <dbReference type="HAMAP-Rule" id="MF_01855"/>
    </source>
</evidence>
<dbReference type="Pfam" id="PF18913">
    <property type="entry name" value="FBPase_C"/>
    <property type="match status" value="1"/>
</dbReference>
<dbReference type="RefSeq" id="WP_303681668.1">
    <property type="nucleotide sequence ID" value="NZ_LVWG01000031.1"/>
</dbReference>
<evidence type="ECO:0000256" key="4">
    <source>
        <dbReference type="ARBA" id="ARBA00022490"/>
    </source>
</evidence>
<dbReference type="GO" id="GO:0019253">
    <property type="term" value="P:reductive pentose-phosphate cycle"/>
    <property type="evidence" value="ECO:0007669"/>
    <property type="project" value="UniProtKB-KW"/>
</dbReference>
<keyword evidence="8 13" id="KW-0460">Magnesium</keyword>
<name>A0A165LL23_PELLU</name>
<dbReference type="GO" id="GO:0000287">
    <property type="term" value="F:magnesium ion binding"/>
    <property type="evidence" value="ECO:0007669"/>
    <property type="project" value="UniProtKB-UniRule"/>
</dbReference>
<feature type="domain" description="Fructose-1-6-bisphosphatase class 1 C-terminal" evidence="16">
    <location>
        <begin position="200"/>
        <end position="328"/>
    </location>
</feature>
<feature type="binding site" evidence="13">
    <location>
        <position position="113"/>
    </location>
    <ligand>
        <name>Mg(2+)</name>
        <dbReference type="ChEBI" id="CHEBI:18420"/>
        <label>1</label>
    </ligand>
</feature>
<dbReference type="AlphaFoldDB" id="A0A165LL23"/>
<evidence type="ECO:0000256" key="9">
    <source>
        <dbReference type="ARBA" id="ARBA00023277"/>
    </source>
</evidence>
<keyword evidence="6 13" id="KW-0479">Metal-binding</keyword>
<dbReference type="SUPFAM" id="SSF56655">
    <property type="entry name" value="Carbohydrate phosphatase"/>
    <property type="match status" value="1"/>
</dbReference>
<dbReference type="Proteomes" id="UP000076481">
    <property type="component" value="Unassembled WGS sequence"/>
</dbReference>
<evidence type="ECO:0000256" key="3">
    <source>
        <dbReference type="ARBA" id="ARBA00013093"/>
    </source>
</evidence>
<keyword evidence="5" id="KW-0113">Calvin cycle</keyword>
<dbReference type="Pfam" id="PF00316">
    <property type="entry name" value="FBPase"/>
    <property type="match status" value="1"/>
</dbReference>
<evidence type="ECO:0000256" key="7">
    <source>
        <dbReference type="ARBA" id="ARBA00022801"/>
    </source>
</evidence>
<dbReference type="EC" id="3.1.3.11" evidence="3 13"/>
<reference evidence="17 18" key="1">
    <citation type="submission" date="2016-03" db="EMBL/GenBank/DDBJ databases">
        <title>Speciation and ecological success in dimly lit waters: horizontal gene transfer in a green sulfur bacteria bloom unveiled by metagenomic assembly.</title>
        <authorList>
            <person name="Llorens-Mares T."/>
            <person name="Liu Z."/>
            <person name="Allen L.Z."/>
            <person name="Rusch D.B."/>
            <person name="Craig M.T."/>
            <person name="Dupont C.L."/>
            <person name="Bryant D.A."/>
            <person name="Casamayor E.O."/>
        </authorList>
    </citation>
    <scope>NUCLEOTIDE SEQUENCE [LARGE SCALE GENOMIC DNA]</scope>
    <source>
        <strain evidence="17">CIII</strain>
    </source>
</reference>